<keyword evidence="4" id="KW-1185">Reference proteome</keyword>
<feature type="domain" description="MlaB-like STAS" evidence="2">
    <location>
        <begin position="486"/>
        <end position="563"/>
    </location>
</feature>
<dbReference type="InterPro" id="IPR036513">
    <property type="entry name" value="STAS_dom_sf"/>
</dbReference>
<dbReference type="STRING" id="1484693.RS694_05535"/>
<dbReference type="SUPFAM" id="SSF52091">
    <property type="entry name" value="SpoIIaa-like"/>
    <property type="match status" value="1"/>
</dbReference>
<dbReference type="KEGG" id="rsb:RS694_05535"/>
<accession>A0A1P8K7S1</accession>
<protein>
    <recommendedName>
        <fullName evidence="2">MlaB-like STAS domain-containing protein</fullName>
    </recommendedName>
</protein>
<dbReference type="Pfam" id="PF13466">
    <property type="entry name" value="STAS_2"/>
    <property type="match status" value="1"/>
</dbReference>
<reference evidence="3 4" key="1">
    <citation type="submission" date="2017-01" db="EMBL/GenBank/DDBJ databases">
        <authorList>
            <person name="Mah S.A."/>
            <person name="Swanson W.J."/>
            <person name="Moy G.W."/>
            <person name="Vacquier V.D."/>
        </authorList>
    </citation>
    <scope>NUCLEOTIDE SEQUENCE [LARGE SCALE GENOMIC DNA]</scope>
    <source>
        <strain evidence="3 4">DSM 22694</strain>
    </source>
</reference>
<feature type="region of interest" description="Disordered" evidence="1">
    <location>
        <begin position="184"/>
        <end position="209"/>
    </location>
</feature>
<gene>
    <name evidence="3" type="ORF">RS694_05535</name>
</gene>
<name>A0A1P8K7S1_9BURK</name>
<feature type="region of interest" description="Disordered" evidence="1">
    <location>
        <begin position="1"/>
        <end position="27"/>
    </location>
</feature>
<evidence type="ECO:0000313" key="3">
    <source>
        <dbReference type="EMBL" id="APW42049.1"/>
    </source>
</evidence>
<dbReference type="Proteomes" id="UP000186110">
    <property type="component" value="Chromosome"/>
</dbReference>
<sequence length="574" mass="61770">MVQLMRAPARPNANDDDSVQSPDAEKERLALKERIAQRRQDDLVRRREFNYLRQVRSMTPQGLGGGVPRPSVFTNSSGFNHEDQTPQARERTVRKIDAIEAHMAQNWAQSKRADVTATRPPAPVVQPPPVPSPRVPPAELPVLTDAMDSDMDLDFTGMFSVPQDVVVTEPASLAPLPLVPAAPPAPKAKAPLEQPEDAPPSDFSSSFSNSRLTSVELGEELGNPALQEAAIRFADGDDTGAEAVLLPVVQAADADADVAETCATALLDLYRATDQPASFEVVAIEYAQRFGRSAPEWFSVPDRLRRVAAVAPSAPPTPAGASALAGWECPAALTLAAVESLRKAHTGTQVRHVRWDALRSIAPDAARALADLFTQWASQPVDLHFSGEAVLASVLQAATPADTPGTDPLWWHLRLEALRIQGQHEDFESVALDYCVIYEVSPPSWLEADCTCVHASHGTAPAEIAAGPDSIFPPLEDTQPPPMPLLELRGELRGDAVQALQELRARLRPGEPMVISCAHLIRVDFSAAGSMLNWFSTHLAETGPVELVQVPRLVAAFFHVVGVAGVAGVSTLRK</sequence>
<proteinExistence type="predicted"/>
<dbReference type="EMBL" id="CP019239">
    <property type="protein sequence ID" value="APW42049.1"/>
    <property type="molecule type" value="Genomic_DNA"/>
</dbReference>
<evidence type="ECO:0000313" key="4">
    <source>
        <dbReference type="Proteomes" id="UP000186110"/>
    </source>
</evidence>
<evidence type="ECO:0000256" key="1">
    <source>
        <dbReference type="SAM" id="MobiDB-lite"/>
    </source>
</evidence>
<dbReference type="eggNOG" id="COG1366">
    <property type="taxonomic scope" value="Bacteria"/>
</dbReference>
<organism evidence="3 4">
    <name type="scientific">Rhodoferax saidenbachensis</name>
    <dbReference type="NCBI Taxonomy" id="1484693"/>
    <lineage>
        <taxon>Bacteria</taxon>
        <taxon>Pseudomonadati</taxon>
        <taxon>Pseudomonadota</taxon>
        <taxon>Betaproteobacteria</taxon>
        <taxon>Burkholderiales</taxon>
        <taxon>Comamonadaceae</taxon>
        <taxon>Rhodoferax</taxon>
    </lineage>
</organism>
<dbReference type="AlphaFoldDB" id="A0A1P8K7S1"/>
<evidence type="ECO:0000259" key="2">
    <source>
        <dbReference type="Pfam" id="PF13466"/>
    </source>
</evidence>
<dbReference type="InterPro" id="IPR058548">
    <property type="entry name" value="MlaB-like_STAS"/>
</dbReference>